<dbReference type="EC" id="3.6.5.4" evidence="10"/>
<dbReference type="OrthoDB" id="9804720at2"/>
<dbReference type="NCBIfam" id="TIGR00064">
    <property type="entry name" value="ftsY"/>
    <property type="match status" value="1"/>
</dbReference>
<evidence type="ECO:0000256" key="9">
    <source>
        <dbReference type="ARBA" id="ARBA00053570"/>
    </source>
</evidence>
<dbReference type="InterPro" id="IPR004390">
    <property type="entry name" value="SR_rcpt_FtsY"/>
</dbReference>
<dbReference type="Gene3D" id="3.40.50.300">
    <property type="entry name" value="P-loop containing nucleotide triphosphate hydrolases"/>
    <property type="match status" value="1"/>
</dbReference>
<keyword evidence="2 10" id="KW-0963">Cytoplasm</keyword>
<feature type="compositionally biased region" description="Basic residues" evidence="11">
    <location>
        <begin position="1"/>
        <end position="10"/>
    </location>
</feature>
<dbReference type="PROSITE" id="PS00300">
    <property type="entry name" value="SRP54"/>
    <property type="match status" value="1"/>
</dbReference>
<dbReference type="EMBL" id="CP012418">
    <property type="protein sequence ID" value="AOE50965.1"/>
    <property type="molecule type" value="Genomic_DNA"/>
</dbReference>
<dbReference type="HAMAP" id="MF_00920">
    <property type="entry name" value="FtsY"/>
    <property type="match status" value="1"/>
</dbReference>
<comment type="subunit">
    <text evidence="10">Part of the signal recognition particle protein translocation system, which is composed of SRP and FtsY. SRP is a ribonucleoprotein composed of Ffh and a 4.5S RNA molecule.</text>
</comment>
<comment type="catalytic activity">
    <reaction evidence="8 10">
        <text>GTP + H2O = GDP + phosphate + H(+)</text>
        <dbReference type="Rhea" id="RHEA:19669"/>
        <dbReference type="ChEBI" id="CHEBI:15377"/>
        <dbReference type="ChEBI" id="CHEBI:15378"/>
        <dbReference type="ChEBI" id="CHEBI:37565"/>
        <dbReference type="ChEBI" id="CHEBI:43474"/>
        <dbReference type="ChEBI" id="CHEBI:58189"/>
        <dbReference type="EC" id="3.6.5.4"/>
    </reaction>
</comment>
<feature type="domain" description="SRP54-type proteins GTP-binding" evidence="12">
    <location>
        <begin position="446"/>
        <end position="459"/>
    </location>
</feature>
<keyword evidence="1 10" id="KW-1003">Cell membrane</keyword>
<organism evidence="13 14">
    <name type="scientific">Kangiella sediminilitoris</name>
    <dbReference type="NCBI Taxonomy" id="1144748"/>
    <lineage>
        <taxon>Bacteria</taxon>
        <taxon>Pseudomonadati</taxon>
        <taxon>Pseudomonadota</taxon>
        <taxon>Gammaproteobacteria</taxon>
        <taxon>Kangiellales</taxon>
        <taxon>Kangiellaceae</taxon>
        <taxon>Kangiella</taxon>
    </lineage>
</organism>
<dbReference type="GO" id="GO:0005525">
    <property type="term" value="F:GTP binding"/>
    <property type="evidence" value="ECO:0007669"/>
    <property type="project" value="UniProtKB-UniRule"/>
</dbReference>
<dbReference type="InterPro" id="IPR027417">
    <property type="entry name" value="P-loop_NTPase"/>
</dbReference>
<proteinExistence type="inferred from homology"/>
<feature type="region of interest" description="Disordered" evidence="11">
    <location>
        <begin position="1"/>
        <end position="172"/>
    </location>
</feature>
<dbReference type="SMART" id="SM00963">
    <property type="entry name" value="SRP54_N"/>
    <property type="match status" value="1"/>
</dbReference>
<dbReference type="SMART" id="SM00382">
    <property type="entry name" value="AAA"/>
    <property type="match status" value="1"/>
</dbReference>
<evidence type="ECO:0000313" key="13">
    <source>
        <dbReference type="EMBL" id="AOE50965.1"/>
    </source>
</evidence>
<dbReference type="SUPFAM" id="SSF47364">
    <property type="entry name" value="Domain of the SRP/SRP receptor G-proteins"/>
    <property type="match status" value="1"/>
</dbReference>
<keyword evidence="7 10" id="KW-0675">Receptor</keyword>
<keyword evidence="13" id="KW-0131">Cell cycle</keyword>
<dbReference type="FunFam" id="1.20.120.140:FF:000002">
    <property type="entry name" value="Signal recognition particle receptor FtsY"/>
    <property type="match status" value="1"/>
</dbReference>
<comment type="similarity">
    <text evidence="10">Belongs to the GTP-binding SRP family. FtsY subfamily.</text>
</comment>
<evidence type="ECO:0000256" key="3">
    <source>
        <dbReference type="ARBA" id="ARBA00022741"/>
    </source>
</evidence>
<keyword evidence="13" id="KW-0132">Cell division</keyword>
<keyword evidence="3 10" id="KW-0547">Nucleotide-binding</keyword>
<dbReference type="SMART" id="SM00962">
    <property type="entry name" value="SRP54"/>
    <property type="match status" value="1"/>
</dbReference>
<keyword evidence="5 10" id="KW-0342">GTP-binding</keyword>
<dbReference type="GO" id="GO:0006614">
    <property type="term" value="P:SRP-dependent cotranslational protein targeting to membrane"/>
    <property type="evidence" value="ECO:0007669"/>
    <property type="project" value="InterPro"/>
</dbReference>
<protein>
    <recommendedName>
        <fullName evidence="10">Signal recognition particle receptor FtsY</fullName>
        <shortName evidence="10">SRP receptor</shortName>
        <ecNumber evidence="10">3.6.5.4</ecNumber>
    </recommendedName>
</protein>
<sequence length="478" mass="52421">MSDNKSKKRGLFGWFGKKDDASQNNTEESVSPEELDEKLEQAEEALEEALESDLEQQLETEANHKETVSDHAEESNEHAQTRDTDSTQAKKPTDLEHSQHTEADNKDSIADSNAEPDKNTIDTDSTQAKKPTDLEQKAATEAQHSEVTDNDISAGPETVITSGDTQEKPARKGFFSRLKDGLSKTRSQLTSGIADLVLGSKQIDDDLLEDIETQLLMADVGVEATRRIIDDLTQKSERKELKDPQALMDRLRELLSDILRPCSEPLSIDNKPHVILMVGVNGVGKTTTIGKLAKKFQQEGKSVMLAAGDTFRAAAVEQLQVWGERNNIHVTAQHTGADSASVIFDALQSAQRKNIDILIADTAGRLHTKSNLMDELAKVKRVMHKLDPSSPHEVMLVVDAGTGQNALNQAEHFHKAINLTGVTITKLDGTAKGGIIFALADKLQLPIRFIGVGEGIDDLREFNANDFIEALFTTEETS</sequence>
<dbReference type="Pfam" id="PF00448">
    <property type="entry name" value="SRP54"/>
    <property type="match status" value="1"/>
</dbReference>
<evidence type="ECO:0000256" key="8">
    <source>
        <dbReference type="ARBA" id="ARBA00048027"/>
    </source>
</evidence>
<dbReference type="STRING" id="1144748.KS2013_2261"/>
<accession>A0A1B3BE07</accession>
<evidence type="ECO:0000256" key="10">
    <source>
        <dbReference type="HAMAP-Rule" id="MF_00920"/>
    </source>
</evidence>
<feature type="binding site" evidence="10">
    <location>
        <begin position="425"/>
        <end position="428"/>
    </location>
    <ligand>
        <name>GTP</name>
        <dbReference type="ChEBI" id="CHEBI:37565"/>
    </ligand>
</feature>
<keyword evidence="6 10" id="KW-0472">Membrane</keyword>
<dbReference type="GO" id="GO:0005886">
    <property type="term" value="C:plasma membrane"/>
    <property type="evidence" value="ECO:0007669"/>
    <property type="project" value="UniProtKB-SubCell"/>
</dbReference>
<evidence type="ECO:0000256" key="11">
    <source>
        <dbReference type="SAM" id="MobiDB-lite"/>
    </source>
</evidence>
<feature type="binding site" evidence="10">
    <location>
        <begin position="361"/>
        <end position="365"/>
    </location>
    <ligand>
        <name>GTP</name>
        <dbReference type="ChEBI" id="CHEBI:37565"/>
    </ligand>
</feature>
<evidence type="ECO:0000256" key="2">
    <source>
        <dbReference type="ARBA" id="ARBA00022490"/>
    </source>
</evidence>
<gene>
    <name evidence="10" type="primary">ftsY</name>
    <name evidence="13" type="ORF">KS2013_2261</name>
</gene>
<keyword evidence="14" id="KW-1185">Reference proteome</keyword>
<comment type="function">
    <text evidence="9 10">Involved in targeting and insertion of nascent membrane proteins into the cytoplasmic membrane. Acts as a receptor for the complex formed by the signal recognition particle (SRP) and the ribosome-nascent chain (RNC). Interaction with SRP-RNC leads to the transfer of the RNC complex to the Sec translocase for insertion into the membrane, the hydrolysis of GTP by both Ffh and FtsY, and the dissociation of the SRP-FtsY complex into the individual components.</text>
</comment>
<dbReference type="KEGG" id="ksd:KS2013_2261"/>
<dbReference type="GO" id="GO:0051301">
    <property type="term" value="P:cell division"/>
    <property type="evidence" value="ECO:0007669"/>
    <property type="project" value="UniProtKB-KW"/>
</dbReference>
<feature type="compositionally biased region" description="Acidic residues" evidence="11">
    <location>
        <begin position="30"/>
        <end position="58"/>
    </location>
</feature>
<evidence type="ECO:0000256" key="6">
    <source>
        <dbReference type="ARBA" id="ARBA00023136"/>
    </source>
</evidence>
<dbReference type="Pfam" id="PF02881">
    <property type="entry name" value="SRP54_N"/>
    <property type="match status" value="1"/>
</dbReference>
<dbReference type="RefSeq" id="WP_068994016.1">
    <property type="nucleotide sequence ID" value="NZ_CP012418.1"/>
</dbReference>
<dbReference type="PATRIC" id="fig|1144748.3.peg.2281"/>
<dbReference type="InterPro" id="IPR013822">
    <property type="entry name" value="Signal_recog_particl_SRP54_hlx"/>
</dbReference>
<dbReference type="GO" id="GO:0005047">
    <property type="term" value="F:signal recognition particle binding"/>
    <property type="evidence" value="ECO:0007669"/>
    <property type="project" value="TreeGrafter"/>
</dbReference>
<comment type="subcellular location">
    <subcellularLocation>
        <location evidence="10">Cell membrane</location>
        <topology evidence="10">Peripheral membrane protein</topology>
        <orientation evidence="10">Cytoplasmic side</orientation>
    </subcellularLocation>
    <subcellularLocation>
        <location evidence="10">Cytoplasm</location>
    </subcellularLocation>
</comment>
<dbReference type="InterPro" id="IPR000897">
    <property type="entry name" value="SRP54_GTPase_dom"/>
</dbReference>
<dbReference type="InterPro" id="IPR042101">
    <property type="entry name" value="SRP54_N_sf"/>
</dbReference>
<feature type="compositionally biased region" description="Basic and acidic residues" evidence="11">
    <location>
        <begin position="130"/>
        <end position="147"/>
    </location>
</feature>
<dbReference type="Proteomes" id="UP000094147">
    <property type="component" value="Chromosome"/>
</dbReference>
<dbReference type="GO" id="GO:0005737">
    <property type="term" value="C:cytoplasm"/>
    <property type="evidence" value="ECO:0007669"/>
    <property type="project" value="UniProtKB-SubCell"/>
</dbReference>
<evidence type="ECO:0000313" key="14">
    <source>
        <dbReference type="Proteomes" id="UP000094147"/>
    </source>
</evidence>
<dbReference type="Gene3D" id="1.20.120.140">
    <property type="entry name" value="Signal recognition particle SRP54, nucleotide-binding domain"/>
    <property type="match status" value="1"/>
</dbReference>
<dbReference type="SUPFAM" id="SSF52540">
    <property type="entry name" value="P-loop containing nucleoside triphosphate hydrolases"/>
    <property type="match status" value="1"/>
</dbReference>
<name>A0A1B3BE07_9GAMM</name>
<dbReference type="AlphaFoldDB" id="A0A1B3BE07"/>
<reference evidence="14" key="1">
    <citation type="submission" date="2015-08" db="EMBL/GenBank/DDBJ databases">
        <authorList>
            <person name="Kim K.M."/>
        </authorList>
    </citation>
    <scope>NUCLEOTIDE SEQUENCE [LARGE SCALE GENOMIC DNA]</scope>
    <source>
        <strain evidence="14">KCTC 23892</strain>
    </source>
</reference>
<dbReference type="PANTHER" id="PTHR43134">
    <property type="entry name" value="SIGNAL RECOGNITION PARTICLE RECEPTOR SUBUNIT ALPHA"/>
    <property type="match status" value="1"/>
</dbReference>
<feature type="compositionally biased region" description="Basic and acidic residues" evidence="11">
    <location>
        <begin position="61"/>
        <end position="85"/>
    </location>
</feature>
<dbReference type="FunFam" id="3.40.50.300:FF:000053">
    <property type="entry name" value="Signal recognition particle receptor FtsY"/>
    <property type="match status" value="1"/>
</dbReference>
<evidence type="ECO:0000259" key="12">
    <source>
        <dbReference type="PROSITE" id="PS00300"/>
    </source>
</evidence>
<keyword evidence="4 10" id="KW-0378">Hydrolase</keyword>
<feature type="binding site" evidence="10">
    <location>
        <begin position="279"/>
        <end position="286"/>
    </location>
    <ligand>
        <name>GTP</name>
        <dbReference type="ChEBI" id="CHEBI:37565"/>
    </ligand>
</feature>
<evidence type="ECO:0000256" key="4">
    <source>
        <dbReference type="ARBA" id="ARBA00022801"/>
    </source>
</evidence>
<evidence type="ECO:0000256" key="1">
    <source>
        <dbReference type="ARBA" id="ARBA00022475"/>
    </source>
</evidence>
<feature type="compositionally biased region" description="Basic and acidic residues" evidence="11">
    <location>
        <begin position="91"/>
        <end position="121"/>
    </location>
</feature>
<evidence type="ECO:0000256" key="7">
    <source>
        <dbReference type="ARBA" id="ARBA00023170"/>
    </source>
</evidence>
<dbReference type="PANTHER" id="PTHR43134:SF1">
    <property type="entry name" value="SIGNAL RECOGNITION PARTICLE RECEPTOR SUBUNIT ALPHA"/>
    <property type="match status" value="1"/>
</dbReference>
<dbReference type="CDD" id="cd17874">
    <property type="entry name" value="FtsY"/>
    <property type="match status" value="1"/>
</dbReference>
<dbReference type="GO" id="GO:0003924">
    <property type="term" value="F:GTPase activity"/>
    <property type="evidence" value="ECO:0007669"/>
    <property type="project" value="UniProtKB-UniRule"/>
</dbReference>
<dbReference type="InterPro" id="IPR003593">
    <property type="entry name" value="AAA+_ATPase"/>
</dbReference>
<dbReference type="InterPro" id="IPR036225">
    <property type="entry name" value="SRP/SRP_N"/>
</dbReference>
<evidence type="ECO:0000256" key="5">
    <source>
        <dbReference type="ARBA" id="ARBA00023134"/>
    </source>
</evidence>